<dbReference type="InterPro" id="IPR047589">
    <property type="entry name" value="DUF11_rpt"/>
</dbReference>
<dbReference type="InterPro" id="IPR023849">
    <property type="entry name" value="TQXA_dom"/>
</dbReference>
<feature type="domain" description="DUF11" evidence="1">
    <location>
        <begin position="1642"/>
        <end position="1731"/>
    </location>
</feature>
<comment type="caution">
    <text evidence="3">The sequence shown here is derived from an EMBL/GenBank/DDBJ whole genome shotgun (WGS) entry which is preliminary data.</text>
</comment>
<dbReference type="Pfam" id="PF08341">
    <property type="entry name" value="TED"/>
    <property type="match status" value="1"/>
</dbReference>
<gene>
    <name evidence="3" type="ORF">ACFO6Q_13195</name>
</gene>
<dbReference type="PANTHER" id="PTHR34819:SF3">
    <property type="entry name" value="CELL SURFACE PROTEIN"/>
    <property type="match status" value="1"/>
</dbReference>
<evidence type="ECO:0000313" key="4">
    <source>
        <dbReference type="Proteomes" id="UP001595886"/>
    </source>
</evidence>
<dbReference type="NCBIfam" id="TIGR03934">
    <property type="entry name" value="TQXA_dom"/>
    <property type="match status" value="1"/>
</dbReference>
<accession>A0ABV9QWQ8</accession>
<organism evidence="3 4">
    <name type="scientific">Dokdonella ginsengisoli</name>
    <dbReference type="NCBI Taxonomy" id="363846"/>
    <lineage>
        <taxon>Bacteria</taxon>
        <taxon>Pseudomonadati</taxon>
        <taxon>Pseudomonadota</taxon>
        <taxon>Gammaproteobacteria</taxon>
        <taxon>Lysobacterales</taxon>
        <taxon>Rhodanobacteraceae</taxon>
        <taxon>Dokdonella</taxon>
    </lineage>
</organism>
<evidence type="ECO:0000259" key="2">
    <source>
        <dbReference type="Pfam" id="PF08341"/>
    </source>
</evidence>
<feature type="domain" description="Thioester" evidence="2">
    <location>
        <begin position="40"/>
        <end position="147"/>
    </location>
</feature>
<proteinExistence type="predicted"/>
<dbReference type="Pfam" id="PF01345">
    <property type="entry name" value="DUF11"/>
    <property type="match status" value="6"/>
</dbReference>
<dbReference type="InterPro" id="IPR051172">
    <property type="entry name" value="Chlamydia_OmcB"/>
</dbReference>
<dbReference type="EMBL" id="JBHSHD010000010">
    <property type="protein sequence ID" value="MFC4821287.1"/>
    <property type="molecule type" value="Genomic_DNA"/>
</dbReference>
<dbReference type="RefSeq" id="WP_380021572.1">
    <property type="nucleotide sequence ID" value="NZ_JBHSHD010000010.1"/>
</dbReference>
<dbReference type="NCBIfam" id="TIGR01451">
    <property type="entry name" value="B_ant_repeat"/>
    <property type="match status" value="6"/>
</dbReference>
<dbReference type="PANTHER" id="PTHR34819">
    <property type="entry name" value="LARGE CYSTEINE-RICH PERIPLASMIC PROTEIN OMCB"/>
    <property type="match status" value="1"/>
</dbReference>
<dbReference type="InterPro" id="IPR013552">
    <property type="entry name" value="Thioester_dom"/>
</dbReference>
<keyword evidence="4" id="KW-1185">Reference proteome</keyword>
<feature type="domain" description="DUF11" evidence="1">
    <location>
        <begin position="697"/>
        <end position="787"/>
    </location>
</feature>
<feature type="domain" description="DUF11" evidence="1">
    <location>
        <begin position="560"/>
        <end position="658"/>
    </location>
</feature>
<name>A0ABV9QWQ8_9GAMM</name>
<feature type="domain" description="DUF11" evidence="1">
    <location>
        <begin position="1760"/>
        <end position="1865"/>
    </location>
</feature>
<protein>
    <submittedName>
        <fullName evidence="3">Cys-Gln thioester bond-forming surface protein</fullName>
    </submittedName>
</protein>
<dbReference type="SUPFAM" id="SSF50956">
    <property type="entry name" value="Thermostable phytase (3-phytase)"/>
    <property type="match status" value="1"/>
</dbReference>
<feature type="domain" description="DUF11" evidence="1">
    <location>
        <begin position="1385"/>
        <end position="1459"/>
    </location>
</feature>
<evidence type="ECO:0000259" key="1">
    <source>
        <dbReference type="Pfam" id="PF01345"/>
    </source>
</evidence>
<sequence length="1925" mass="191074">MGDSVYVAHKMEGYSGSALVGIFTDTPPDIGNLGTPDYWGYCVEHDVPLGTFRTATLEAPPSYLGSNYFTSAAIQAKVLWVLAHSYPYLSLSDFGTAAGAPGISANDAIEAGQYAIWRYTDLNFDASWSWSTPDSETAYWYLVNGANASSGMTPAELQSTATIVAPGGAQTAGTLVGPFTVSTNQPIASVSVTGGYTLTDAGGTAIDTAAVTDGQDIYIDLTAVTAAGSATVTVSAAGSGISGNIVSVPETAGGVATADSHAQTLTIVAPSTSRVTDSAAVSWVSSGPPAFAFCPAAGDPAQVFNLVNGVGIYGYTPPGTTSDALLPLLPATVSGNLNALMLDPLRNRLLMIQRSSGTESTLWAYDSANGGWYVAFGPFVSPDFPRGGFNADGTGYLLGSGSNPEVWKVESSSAFGYTVTSIGVVNYDHAPTDVGSGDIAFDGSGRAWLAVGQDLYHLDLSGSSPFPAVRQTRPLLGGSPSTIGWAGIAFADDGTLILANNAPSPSAYYQYDPATGVIVHLSDTTANASRDLASCVFPARSDSALSVTKTLTAVNGAPYVPPAAVSPGDTLTYTLTVTNSGGAVATLFAGDVVETVPAQTTHTGGDSFTCAAAAAGSSCGNTSTFNVAAGASADLSFTVQVGATLTGAPITNTVAIPGEVDCAVAPNDCEEVTPALAPANVTLIKTLSGESGSLAGQAEAGEQLTYTITLTNSGGTPALNYGVTDTLDPNVTFVSADNGGTAAAGAVTWAGLTVPANGTLTLTVVVQVADPIPAGVQQIGNVAYETGTTPPPCPPAGGQCVVVPTAPMVFIAKSAGTPTPTGVPNQYALTYVVTVRNAGGSVGTYDLADALTFNGAAVNAMTAPAYASSSGEVQDGVPGVFTPPAGGTIVTGERIGAQGSETWTYTVTYTVDDADVAADCASPSGGLRNRALLGGASAGAPAAGTCTGAPSVSVVKTAAAPVPTGTPNQFTLTYTVDVTNSGTLGGIYDLTDALTFNGATVNAISAPAYASSTGDVQDGTLGTFAAPVGGTIVTGESVAAGGTETWTYTVTYTVTDAAMAQDCVDPSGGLRNLAELGGSLSGQSTTCTGAPAVSIGKSAGGPVPTGNPNEYRLTYRVNVQNDGSLPGTYDLADTFTFGGVTVVSVGAVQHGGSDPLATTLGTLTATGGTIVTGETIAAGASESYTYTVTFTIDDVNGVGLCTGGGGLRNQAELGGSSSGQVGTCSDVPDIAVIKTATGPVPTGTANQYAITYTVAISNIGAAGGSYDLSDAFAFAGATVDAVSAVTHAGPDPLATTLGTLTATGGTIVTGETIAAAGVETYTYTVTFTLTDADLADDCANKSGGLRNSAVLGGSASGDAATCTGTPQVTIAKALTGENGSAAGVAEPGEQLTYTITLSNNGTAPALDQRVADRLDPNVTFVSADNGGTQVGGNVEWNGLTVPAGGNLTLTVTVRVTDPIPAGVTAIGNVAYDPTIGPPTDCSVTPLPPNCTSTPTPSVVAIVKALTGESGALPGVAEPGEQLTYTITLSNTGGSDATHYGVTDALDPNTTFVSADNGGVASGGMVTWSGLTVPANGSLVLTVIVQVADPLPAGITHVANVAYETGTTPPSCPPAGPQCVIVPTEGAVTLAKSVADADGDGLAAPGESLTYTIVLSNAGGSAVTGYGVTDPLDANTSFVSADNGGTFAAGVVSWSGLTVPANGTLTLTVVVRVVDPIPAGTTQIGNVAYETGTMPPDCAVTPRPANCTSIEVPPVTGTPQLLITKTADTATLQPGGTVVYTITVRNVGSAEATDALVSDPIPAGIDAFAWTCAASGGVTCPNASGSGAIAETIATFPVGATLVYTVVATVSADPPATVVNTATVTPSGIATCAPAGTQPPCPATVIGTVTPTQTPHPVPAVHDWAQLLIALSLFGLAWRSWRQSGR</sequence>
<dbReference type="InterPro" id="IPR001434">
    <property type="entry name" value="OmcB-like_DUF11"/>
</dbReference>
<dbReference type="Proteomes" id="UP001595886">
    <property type="component" value="Unassembled WGS sequence"/>
</dbReference>
<feature type="domain" description="DUF11" evidence="1">
    <location>
        <begin position="1516"/>
        <end position="1602"/>
    </location>
</feature>
<evidence type="ECO:0000313" key="3">
    <source>
        <dbReference type="EMBL" id="MFC4821287.1"/>
    </source>
</evidence>
<reference evidence="4" key="1">
    <citation type="journal article" date="2019" name="Int. J. Syst. Evol. Microbiol.">
        <title>The Global Catalogue of Microorganisms (GCM) 10K type strain sequencing project: providing services to taxonomists for standard genome sequencing and annotation.</title>
        <authorList>
            <consortium name="The Broad Institute Genomics Platform"/>
            <consortium name="The Broad Institute Genome Sequencing Center for Infectious Disease"/>
            <person name="Wu L."/>
            <person name="Ma J."/>
        </authorList>
    </citation>
    <scope>NUCLEOTIDE SEQUENCE [LARGE SCALE GENOMIC DNA]</scope>
    <source>
        <strain evidence="4">CCUG 30340</strain>
    </source>
</reference>